<comment type="caution">
    <text evidence="1">The sequence shown here is derived from an EMBL/GenBank/DDBJ whole genome shotgun (WGS) entry which is preliminary data.</text>
</comment>
<dbReference type="EMBL" id="WJHE01000006">
    <property type="protein sequence ID" value="MST31144.1"/>
    <property type="molecule type" value="Genomic_DNA"/>
</dbReference>
<evidence type="ECO:0000313" key="1">
    <source>
        <dbReference type="EMBL" id="MST31144.1"/>
    </source>
</evidence>
<organism evidence="1 2">
    <name type="scientific">Acidiferrimicrobium australe</name>
    <dbReference type="NCBI Taxonomy" id="2664430"/>
    <lineage>
        <taxon>Bacteria</taxon>
        <taxon>Bacillati</taxon>
        <taxon>Actinomycetota</taxon>
        <taxon>Acidimicrobiia</taxon>
        <taxon>Acidimicrobiales</taxon>
        <taxon>Acidimicrobiaceae</taxon>
        <taxon>Acidiferrimicrobium</taxon>
    </lineage>
</organism>
<protein>
    <submittedName>
        <fullName evidence="1">Uncharacterized protein</fullName>
    </submittedName>
</protein>
<reference evidence="1 2" key="1">
    <citation type="submission" date="2019-11" db="EMBL/GenBank/DDBJ databases">
        <title>Acidiferrimicrobium australis gen. nov., sp. nov., an acidophilic and obligately heterotrophic, member of the Actinobacteria that catalyses dissimilatory oxido- reduction of iron isolated from metal-rich acidic water in Chile.</title>
        <authorList>
            <person name="Gonzalez D."/>
            <person name="Huber K."/>
            <person name="Hedrich S."/>
            <person name="Rojas-Villalobos C."/>
            <person name="Quatrini R."/>
            <person name="Dinamarca M.A."/>
            <person name="Schwarz A."/>
            <person name="Canales C."/>
            <person name="Nancucheo I."/>
        </authorList>
    </citation>
    <scope>NUCLEOTIDE SEQUENCE [LARGE SCALE GENOMIC DNA]</scope>
    <source>
        <strain evidence="1 2">USS-CCA1</strain>
    </source>
</reference>
<keyword evidence="2" id="KW-1185">Reference proteome</keyword>
<accession>A0ABW9QN91</accession>
<dbReference type="Proteomes" id="UP000437736">
    <property type="component" value="Unassembled WGS sequence"/>
</dbReference>
<evidence type="ECO:0000313" key="2">
    <source>
        <dbReference type="Proteomes" id="UP000437736"/>
    </source>
</evidence>
<dbReference type="Gene3D" id="3.40.50.12370">
    <property type="match status" value="1"/>
</dbReference>
<sequence length="107" mass="10522">MFVCLDGSPPGQDAAAWAEALAASTGADLIADEAERLGSLASPPDLVVVGAAAGQWYPALHLDQPAHALVARAGWPLAVVPGGAPPGVRHLVVGVDGTPASLDALAG</sequence>
<name>A0ABW9QN91_9ACTN</name>
<gene>
    <name evidence="1" type="ORF">GHK86_00165</name>
</gene>
<proteinExistence type="predicted"/>